<protein>
    <submittedName>
        <fullName evidence="2">Uncharacterized protein</fullName>
    </submittedName>
</protein>
<dbReference type="AlphaFoldDB" id="A0A7U9J831"/>
<organism evidence="2 3">
    <name type="scientific">Geobacillus thermopakistaniensis (strain MAS1)</name>
    <dbReference type="NCBI Taxonomy" id="1408282"/>
    <lineage>
        <taxon>Bacteria</taxon>
        <taxon>Bacillati</taxon>
        <taxon>Bacillota</taxon>
        <taxon>Bacilli</taxon>
        <taxon>Bacillales</taxon>
        <taxon>Anoxybacillaceae</taxon>
        <taxon>Geobacillus</taxon>
    </lineage>
</organism>
<comment type="caution">
    <text evidence="2">The sequence shown here is derived from an EMBL/GenBank/DDBJ whole genome shotgun (WGS) entry which is preliminary data.</text>
</comment>
<dbReference type="Proteomes" id="UP000018339">
    <property type="component" value="Unassembled WGS sequence"/>
</dbReference>
<keyword evidence="3" id="KW-1185">Reference proteome</keyword>
<reference evidence="2 3" key="1">
    <citation type="journal article" date="2014" name="Genome Announc.">
        <title>Draft Genome Sequence of Geobacillus thermopakistaniensis Strain MAS1.</title>
        <authorList>
            <person name="Siddiqui M.A."/>
            <person name="Rashid N."/>
            <person name="Ayyampalayam S."/>
            <person name="Whitman W.B."/>
        </authorList>
    </citation>
    <scope>NUCLEOTIDE SEQUENCE [LARGE SCALE GENOMIC DNA]</scope>
    <source>
        <strain evidence="2 3">MAS1</strain>
    </source>
</reference>
<evidence type="ECO:0000313" key="2">
    <source>
        <dbReference type="EMBL" id="ESU70696.1"/>
    </source>
</evidence>
<evidence type="ECO:0000313" key="3">
    <source>
        <dbReference type="Proteomes" id="UP000018339"/>
    </source>
</evidence>
<gene>
    <name evidence="2" type="ORF">T260_17670</name>
</gene>
<dbReference type="EMBL" id="AYSF01000103">
    <property type="protein sequence ID" value="ESU70696.1"/>
    <property type="molecule type" value="Genomic_DNA"/>
</dbReference>
<name>A0A7U9J831_GEOTM</name>
<accession>A0A7U9J831</accession>
<feature type="compositionally biased region" description="Polar residues" evidence="1">
    <location>
        <begin position="21"/>
        <end position="33"/>
    </location>
</feature>
<feature type="compositionally biased region" description="Polar residues" evidence="1">
    <location>
        <begin position="1"/>
        <end position="10"/>
    </location>
</feature>
<evidence type="ECO:0000256" key="1">
    <source>
        <dbReference type="SAM" id="MobiDB-lite"/>
    </source>
</evidence>
<feature type="region of interest" description="Disordered" evidence="1">
    <location>
        <begin position="1"/>
        <end position="40"/>
    </location>
</feature>
<sequence>MKINNASTSCGPKKENEKKTTVPSDNTEASNDVSARIGEN</sequence>
<proteinExistence type="predicted"/>